<dbReference type="GO" id="GO:0006369">
    <property type="term" value="P:termination of RNA polymerase II transcription"/>
    <property type="evidence" value="ECO:0007669"/>
    <property type="project" value="InterPro"/>
</dbReference>
<dbReference type="InterPro" id="IPR047415">
    <property type="entry name" value="Pcf11_CID"/>
</dbReference>
<dbReference type="PANTHER" id="PTHR15921:SF3">
    <property type="entry name" value="PRE-MRNA CLEAVAGE COMPLEX 2 PROTEIN PCF11"/>
    <property type="match status" value="1"/>
</dbReference>
<dbReference type="PANTHER" id="PTHR15921">
    <property type="entry name" value="PRE-MRNA CLEAVAGE COMPLEX II"/>
    <property type="match status" value="1"/>
</dbReference>
<dbReference type="GO" id="GO:0005849">
    <property type="term" value="C:mRNA cleavage factor complex"/>
    <property type="evidence" value="ECO:0007669"/>
    <property type="project" value="InterPro"/>
</dbReference>
<dbReference type="InterPro" id="IPR021605">
    <property type="entry name" value="Pcf11_Clp1-ID"/>
</dbReference>
<dbReference type="GO" id="GO:0016192">
    <property type="term" value="P:vesicle-mediated transport"/>
    <property type="evidence" value="ECO:0007669"/>
    <property type="project" value="UniProtKB-ARBA"/>
</dbReference>
<name>A0AAN9V7D4_9PEZI</name>
<dbReference type="FunFam" id="1.25.40.90:FF:000016">
    <property type="entry name" value="mRNA cleavage factor complex component Pcf11"/>
    <property type="match status" value="1"/>
</dbReference>
<dbReference type="SUPFAM" id="SSF48464">
    <property type="entry name" value="ENTH/VHS domain"/>
    <property type="match status" value="1"/>
</dbReference>
<evidence type="ECO:0000313" key="5">
    <source>
        <dbReference type="EMBL" id="KAK7755909.1"/>
    </source>
</evidence>
<dbReference type="InterPro" id="IPR045154">
    <property type="entry name" value="PCF11-like"/>
</dbReference>
<feature type="region of interest" description="Disordered" evidence="2">
    <location>
        <begin position="343"/>
        <end position="380"/>
    </location>
</feature>
<dbReference type="GO" id="GO:0003729">
    <property type="term" value="F:mRNA binding"/>
    <property type="evidence" value="ECO:0007669"/>
    <property type="project" value="InterPro"/>
</dbReference>
<evidence type="ECO:0000259" key="3">
    <source>
        <dbReference type="PROSITE" id="PS50179"/>
    </source>
</evidence>
<dbReference type="CDD" id="cd16982">
    <property type="entry name" value="CID_Pcf11"/>
    <property type="match status" value="1"/>
</dbReference>
<dbReference type="Gene3D" id="1.25.40.90">
    <property type="match status" value="1"/>
</dbReference>
<accession>A0AAN9V7D4</accession>
<organism evidence="5 6">
    <name type="scientific">Diatrype stigma</name>
    <dbReference type="NCBI Taxonomy" id="117547"/>
    <lineage>
        <taxon>Eukaryota</taxon>
        <taxon>Fungi</taxon>
        <taxon>Dikarya</taxon>
        <taxon>Ascomycota</taxon>
        <taxon>Pezizomycotina</taxon>
        <taxon>Sordariomycetes</taxon>
        <taxon>Xylariomycetidae</taxon>
        <taxon>Xylariales</taxon>
        <taxon>Diatrypaceae</taxon>
        <taxon>Diatrype</taxon>
    </lineage>
</organism>
<evidence type="ECO:0000256" key="2">
    <source>
        <dbReference type="SAM" id="MobiDB-lite"/>
    </source>
</evidence>
<dbReference type="PROSITE" id="PS50179">
    <property type="entry name" value="VHS"/>
    <property type="match status" value="1"/>
</dbReference>
<feature type="region of interest" description="Disordered" evidence="2">
    <location>
        <begin position="616"/>
        <end position="652"/>
    </location>
</feature>
<reference evidence="5 6" key="1">
    <citation type="submission" date="2024-02" db="EMBL/GenBank/DDBJ databases">
        <title>De novo assembly and annotation of 12 fungi associated with fruit tree decline syndrome in Ontario, Canada.</title>
        <authorList>
            <person name="Sulman M."/>
            <person name="Ellouze W."/>
            <person name="Ilyukhin E."/>
        </authorList>
    </citation>
    <scope>NUCLEOTIDE SEQUENCE [LARGE SCALE GENOMIC DNA]</scope>
    <source>
        <strain evidence="5 6">M11/M66-122</strain>
    </source>
</reference>
<dbReference type="Pfam" id="PF21936">
    <property type="entry name" value="Pcf11_C"/>
    <property type="match status" value="1"/>
</dbReference>
<feature type="region of interest" description="Disordered" evidence="2">
    <location>
        <begin position="302"/>
        <end position="324"/>
    </location>
</feature>
<evidence type="ECO:0000256" key="1">
    <source>
        <dbReference type="ARBA" id="ARBA00011446"/>
    </source>
</evidence>
<dbReference type="InterPro" id="IPR002014">
    <property type="entry name" value="VHS_dom"/>
</dbReference>
<feature type="compositionally biased region" description="Basic and acidic residues" evidence="2">
    <location>
        <begin position="529"/>
        <end position="539"/>
    </location>
</feature>
<proteinExistence type="predicted"/>
<dbReference type="InterPro" id="IPR006569">
    <property type="entry name" value="CID_dom"/>
</dbReference>
<dbReference type="AlphaFoldDB" id="A0AAN9V7D4"/>
<dbReference type="GO" id="GO:0005737">
    <property type="term" value="C:cytoplasm"/>
    <property type="evidence" value="ECO:0007669"/>
    <property type="project" value="TreeGrafter"/>
</dbReference>
<protein>
    <submittedName>
        <fullName evidence="5">mRNA 3' end processing factor</fullName>
    </submittedName>
</protein>
<dbReference type="InterPro" id="IPR054127">
    <property type="entry name" value="Pcf11_C"/>
</dbReference>
<dbReference type="Proteomes" id="UP001320420">
    <property type="component" value="Unassembled WGS sequence"/>
</dbReference>
<dbReference type="PROSITE" id="PS51391">
    <property type="entry name" value="CID"/>
    <property type="match status" value="1"/>
</dbReference>
<dbReference type="EMBL" id="JAKJXP020000010">
    <property type="protein sequence ID" value="KAK7755909.1"/>
    <property type="molecule type" value="Genomic_DNA"/>
</dbReference>
<dbReference type="GO" id="GO:0035091">
    <property type="term" value="F:phosphatidylinositol binding"/>
    <property type="evidence" value="ECO:0007669"/>
    <property type="project" value="InterPro"/>
</dbReference>
<feature type="domain" description="VHS" evidence="3">
    <location>
        <begin position="49"/>
        <end position="125"/>
    </location>
</feature>
<keyword evidence="6" id="KW-1185">Reference proteome</keyword>
<feature type="region of interest" description="Disordered" evidence="2">
    <location>
        <begin position="158"/>
        <end position="189"/>
    </location>
</feature>
<dbReference type="GO" id="GO:0043130">
    <property type="term" value="F:ubiquitin binding"/>
    <property type="evidence" value="ECO:0007669"/>
    <property type="project" value="InterPro"/>
</dbReference>
<dbReference type="SMART" id="SM00582">
    <property type="entry name" value="RPR"/>
    <property type="match status" value="1"/>
</dbReference>
<dbReference type="GO" id="GO:0007034">
    <property type="term" value="P:vacuolar transport"/>
    <property type="evidence" value="ECO:0007669"/>
    <property type="project" value="UniProtKB-ARBA"/>
</dbReference>
<feature type="region of interest" description="Disordered" evidence="2">
    <location>
        <begin position="529"/>
        <end position="559"/>
    </location>
</feature>
<dbReference type="GO" id="GO:0000993">
    <property type="term" value="F:RNA polymerase II complex binding"/>
    <property type="evidence" value="ECO:0007669"/>
    <property type="project" value="InterPro"/>
</dbReference>
<dbReference type="InterPro" id="IPR008942">
    <property type="entry name" value="ENTH_VHS"/>
</dbReference>
<dbReference type="Pfam" id="PF11526">
    <property type="entry name" value="Pfc11_Clp1_ID"/>
    <property type="match status" value="1"/>
</dbReference>
<evidence type="ECO:0000313" key="6">
    <source>
        <dbReference type="Proteomes" id="UP001320420"/>
    </source>
</evidence>
<gene>
    <name evidence="5" type="primary">PCF11</name>
    <name evidence="5" type="ORF">SLS62_002196</name>
</gene>
<sequence>MSSYTESDDVAGDFRDALEDVTSNSRYEIQNLTVIARENTEHALAISGALMEHVKRTAPQKKLPALYVLDSIVKNVGTPYTLFFGRKLYQTFMDTYAFVDNTTRRKMDEMLKTWKEPVPGSIDPRPVFPPEVVRPIENALIKARTNALQAQQEHARGQQQILGRGRPMPSQGTPHRDIPTPPASRSHQTNGIPYPGQPHIPITNGSTPYNHPAQLAPSAHLPYHAGISIDSLKGDIQRLIAATQAQIALSPHDPSIQTRLKALMDLQTILQTQNLPPDQLVLVKNQIAGLAVTIRAPAQTSTPIPQPQHVAVAPPPPPAPAAPKVSLDSLFGSGALATLMARTSATPPVSTPQPPPASVALRSPTPQRVEPQKPSTPVPSDPMALLNALRKTGILPQVQPSNGSTPVPSTMPSLPLPFPLPIPGYGLAAATARAQPPTALENITSDITLKASSLKQFRPYLLPFLFDSLGPQCSQCGRRFTTDAEGKKRKTAHMDWHFKVNRRITEAEKRGQHRSWLVDKEDWIKSRETIDEDHVAREGEDGEASSGGAGGAAASKKKAPKLQYIPVPDDPVLANSVCPICQEKFETRWLDDAQEFVWPDAIRVGQRVYHASCHREATKDENSGGGAPPPLLPPQSRYANANAARNHTPEPVLGKRKAEVRIFW</sequence>
<evidence type="ECO:0000259" key="4">
    <source>
        <dbReference type="PROSITE" id="PS51391"/>
    </source>
</evidence>
<comment type="caution">
    <text evidence="5">The sequence shown here is derived from an EMBL/GenBank/DDBJ whole genome shotgun (WGS) entry which is preliminary data.</text>
</comment>
<dbReference type="Pfam" id="PF04818">
    <property type="entry name" value="CID"/>
    <property type="match status" value="1"/>
</dbReference>
<comment type="subunit">
    <text evidence="1">Component of the ESCRT-0 complex composed of HSE1 and VPS27.</text>
</comment>
<feature type="domain" description="CID" evidence="4">
    <location>
        <begin position="6"/>
        <end position="144"/>
    </location>
</feature>
<dbReference type="GO" id="GO:0031124">
    <property type="term" value="P:mRNA 3'-end processing"/>
    <property type="evidence" value="ECO:0007669"/>
    <property type="project" value="InterPro"/>
</dbReference>